<keyword evidence="4" id="KW-0548">Nucleotidyltransferase</keyword>
<dbReference type="GO" id="GO:0016987">
    <property type="term" value="F:sigma factor activity"/>
    <property type="evidence" value="ECO:0007669"/>
    <property type="project" value="UniProtKB-KW"/>
</dbReference>
<evidence type="ECO:0000259" key="11">
    <source>
        <dbReference type="Pfam" id="PF04963"/>
    </source>
</evidence>
<dbReference type="PANTHER" id="PTHR32248:SF4">
    <property type="entry name" value="RNA POLYMERASE SIGMA-54 FACTOR"/>
    <property type="match status" value="1"/>
</dbReference>
<dbReference type="GO" id="GO:0000428">
    <property type="term" value="C:DNA-directed RNA polymerase complex"/>
    <property type="evidence" value="ECO:0007669"/>
    <property type="project" value="UniProtKB-KW"/>
</dbReference>
<dbReference type="Pfam" id="PF04552">
    <property type="entry name" value="Sigma54_DBD"/>
    <property type="match status" value="1"/>
</dbReference>
<evidence type="ECO:0000256" key="5">
    <source>
        <dbReference type="ARBA" id="ARBA00023015"/>
    </source>
</evidence>
<dbReference type="GO" id="GO:0003677">
    <property type="term" value="F:DNA binding"/>
    <property type="evidence" value="ECO:0007669"/>
    <property type="project" value="UniProtKB-KW"/>
</dbReference>
<dbReference type="Gene3D" id="1.10.10.1330">
    <property type="entry name" value="RNA polymerase sigma-54 factor, core-binding domain"/>
    <property type="match status" value="1"/>
</dbReference>
<evidence type="ECO:0000256" key="4">
    <source>
        <dbReference type="ARBA" id="ARBA00022695"/>
    </source>
</evidence>
<protein>
    <submittedName>
        <fullName evidence="12">RNA polymerase sigma-54 factor</fullName>
    </submittedName>
</protein>
<dbReference type="PRINTS" id="PR00045">
    <property type="entry name" value="SIGMA54FCT"/>
</dbReference>
<feature type="coiled-coil region" evidence="9">
    <location>
        <begin position="241"/>
        <end position="277"/>
    </location>
</feature>
<evidence type="ECO:0000256" key="9">
    <source>
        <dbReference type="SAM" id="Coils"/>
    </source>
</evidence>
<dbReference type="Gene3D" id="1.10.10.60">
    <property type="entry name" value="Homeodomain-like"/>
    <property type="match status" value="1"/>
</dbReference>
<evidence type="ECO:0000259" key="10">
    <source>
        <dbReference type="Pfam" id="PF04552"/>
    </source>
</evidence>
<dbReference type="GO" id="GO:0016779">
    <property type="term" value="F:nucleotidyltransferase activity"/>
    <property type="evidence" value="ECO:0007669"/>
    <property type="project" value="UniProtKB-KW"/>
</dbReference>
<dbReference type="GO" id="GO:0001216">
    <property type="term" value="F:DNA-binding transcription activator activity"/>
    <property type="evidence" value="ECO:0007669"/>
    <property type="project" value="InterPro"/>
</dbReference>
<evidence type="ECO:0000256" key="6">
    <source>
        <dbReference type="ARBA" id="ARBA00023082"/>
    </source>
</evidence>
<feature type="domain" description="RNA polymerase sigma factor 54 DNA-binding" evidence="10">
    <location>
        <begin position="259"/>
        <end position="410"/>
    </location>
</feature>
<organism evidence="12">
    <name type="scientific">Caldisericum exile</name>
    <dbReference type="NCBI Taxonomy" id="693075"/>
    <lineage>
        <taxon>Bacteria</taxon>
        <taxon>Pseudomonadati</taxon>
        <taxon>Caldisericota/Cryosericota group</taxon>
        <taxon>Caldisericota</taxon>
        <taxon>Caldisericia</taxon>
        <taxon>Caldisericales</taxon>
        <taxon>Caldisericaceae</taxon>
        <taxon>Caldisericum</taxon>
    </lineage>
</organism>
<keyword evidence="8" id="KW-0804">Transcription</keyword>
<evidence type="ECO:0000256" key="3">
    <source>
        <dbReference type="ARBA" id="ARBA00022679"/>
    </source>
</evidence>
<dbReference type="PROSITE" id="PS50044">
    <property type="entry name" value="SIGMA54_3"/>
    <property type="match status" value="1"/>
</dbReference>
<evidence type="ECO:0000256" key="7">
    <source>
        <dbReference type="ARBA" id="ARBA00023125"/>
    </source>
</evidence>
<keyword evidence="6" id="KW-0731">Sigma factor</keyword>
<dbReference type="InterPro" id="IPR000394">
    <property type="entry name" value="RNA_pol_sigma_54"/>
</dbReference>
<keyword evidence="7" id="KW-0238">DNA-binding</keyword>
<dbReference type="InterPro" id="IPR007634">
    <property type="entry name" value="RNA_pol_sigma_54_DNA-bd"/>
</dbReference>
<dbReference type="EMBL" id="DTHV01000034">
    <property type="protein sequence ID" value="HGW60048.1"/>
    <property type="molecule type" value="Genomic_DNA"/>
</dbReference>
<dbReference type="InterPro" id="IPR038709">
    <property type="entry name" value="RpoN_core-bd_sf"/>
</dbReference>
<gene>
    <name evidence="12" type="primary">rpoN</name>
    <name evidence="12" type="ORF">ENV82_01220</name>
</gene>
<keyword evidence="2" id="KW-0240">DNA-directed RNA polymerase</keyword>
<sequence length="412" mass="48491">MENKNKIRQTLRQKFLPYLVLKAHLFELPNTSLNDYIEELLETNPFVDEGNVVVYDMFDYVPDLTEEDIYAFLKRQVEVSNEEEEVKAVANKIIDHLDDCGYFDVKEEDFIKENGISKHLFNKALKFVQSLEPAGVGARSLSECLILKLDDEIGELEKRIIRDALVPLMKEEYKLLIKKYGTSEEMLRKLHEKLVTLDGCPAKAFKNANFVNRFPDLIVEAEDDTLKVVLNKSSRKVIYLVENYARLLTQLENRITKEQLEELLNKARWSLHAIEERDNLLTKIGERIANENHDFFLSKTHSPKKFSLDEFAEEDFDYSTLSRLISYKYILTPRGLFPLKYFIRHKNEKFDEEVILNRIKEIVDKEDKLHPYSDEEIEKILQNEGFNIKRRTVSKYRERLNIPNSSKRKKGL</sequence>
<evidence type="ECO:0000256" key="8">
    <source>
        <dbReference type="ARBA" id="ARBA00023163"/>
    </source>
</evidence>
<feature type="domain" description="RNA polymerase sigma factor 54 core-binding" evidence="11">
    <location>
        <begin position="66"/>
        <end position="244"/>
    </location>
</feature>
<accession>A0A7C4TVC4</accession>
<dbReference type="NCBIfam" id="TIGR02395">
    <property type="entry name" value="rpoN_sigma"/>
    <property type="match status" value="1"/>
</dbReference>
<evidence type="ECO:0000313" key="12">
    <source>
        <dbReference type="EMBL" id="HGW60048.1"/>
    </source>
</evidence>
<dbReference type="PANTHER" id="PTHR32248">
    <property type="entry name" value="RNA POLYMERASE SIGMA-54 FACTOR"/>
    <property type="match status" value="1"/>
</dbReference>
<dbReference type="InterPro" id="IPR007046">
    <property type="entry name" value="RNA_pol_sigma_54_core-bd"/>
</dbReference>
<proteinExistence type="inferred from homology"/>
<keyword evidence="3" id="KW-0808">Transferase</keyword>
<dbReference type="Pfam" id="PF04963">
    <property type="entry name" value="Sigma54_CBD"/>
    <property type="match status" value="1"/>
</dbReference>
<name>A0A7C4TVC4_9BACT</name>
<keyword evidence="9" id="KW-0175">Coiled coil</keyword>
<evidence type="ECO:0000256" key="2">
    <source>
        <dbReference type="ARBA" id="ARBA00022478"/>
    </source>
</evidence>
<keyword evidence="5" id="KW-0805">Transcription regulation</keyword>
<dbReference type="AlphaFoldDB" id="A0A7C4TVC4"/>
<comment type="caution">
    <text evidence="12">The sequence shown here is derived from an EMBL/GenBank/DDBJ whole genome shotgun (WGS) entry which is preliminary data.</text>
</comment>
<dbReference type="PIRSF" id="PIRSF000774">
    <property type="entry name" value="RpoN"/>
    <property type="match status" value="1"/>
</dbReference>
<evidence type="ECO:0000256" key="1">
    <source>
        <dbReference type="ARBA" id="ARBA00008798"/>
    </source>
</evidence>
<dbReference type="GO" id="GO:0006352">
    <property type="term" value="P:DNA-templated transcription initiation"/>
    <property type="evidence" value="ECO:0007669"/>
    <property type="project" value="InterPro"/>
</dbReference>
<reference evidence="12" key="1">
    <citation type="journal article" date="2020" name="mSystems">
        <title>Genome- and Community-Level Interaction Insights into Carbon Utilization and Element Cycling Functions of Hydrothermarchaeota in Hydrothermal Sediment.</title>
        <authorList>
            <person name="Zhou Z."/>
            <person name="Liu Y."/>
            <person name="Xu W."/>
            <person name="Pan J."/>
            <person name="Luo Z.H."/>
            <person name="Li M."/>
        </authorList>
    </citation>
    <scope>NUCLEOTIDE SEQUENCE [LARGE SCALE GENOMIC DNA]</scope>
    <source>
        <strain evidence="12">SpSt-794</strain>
    </source>
</reference>
<comment type="similarity">
    <text evidence="1">Belongs to the sigma-54 factor family.</text>
</comment>